<evidence type="ECO:0000256" key="4">
    <source>
        <dbReference type="ARBA" id="ARBA00023242"/>
    </source>
</evidence>
<evidence type="ECO:0000256" key="3">
    <source>
        <dbReference type="ARBA" id="ARBA00020462"/>
    </source>
</evidence>
<reference evidence="5 6" key="1">
    <citation type="submission" date="2024-08" db="EMBL/GenBank/DDBJ databases">
        <authorList>
            <person name="Cucini C."/>
            <person name="Frati F."/>
        </authorList>
    </citation>
    <scope>NUCLEOTIDE SEQUENCE [LARGE SCALE GENOMIC DNA]</scope>
</reference>
<dbReference type="PANTHER" id="PTHR23188">
    <property type="entry name" value="RNA POLYMERASE II-ASSOCIATED FACTOR 1 HOMOLOG"/>
    <property type="match status" value="1"/>
</dbReference>
<dbReference type="PANTHER" id="PTHR23188:SF12">
    <property type="entry name" value="RNA POLYMERASE II-ASSOCIATED FACTOR 1 HOMOLOG"/>
    <property type="match status" value="1"/>
</dbReference>
<dbReference type="Pfam" id="PF03985">
    <property type="entry name" value="Paf1"/>
    <property type="match status" value="1"/>
</dbReference>
<evidence type="ECO:0000313" key="5">
    <source>
        <dbReference type="EMBL" id="CAL8103155.1"/>
    </source>
</evidence>
<comment type="subcellular location">
    <subcellularLocation>
        <location evidence="1">Nucleus</location>
    </subcellularLocation>
</comment>
<evidence type="ECO:0000256" key="1">
    <source>
        <dbReference type="ARBA" id="ARBA00004123"/>
    </source>
</evidence>
<comment type="similarity">
    <text evidence="2">Belongs to the PAF1 family.</text>
</comment>
<name>A0ABP1QLM9_9HEXA</name>
<proteinExistence type="inferred from homology"/>
<accession>A0ABP1QLM9</accession>
<dbReference type="Proteomes" id="UP001642540">
    <property type="component" value="Unassembled WGS sequence"/>
</dbReference>
<evidence type="ECO:0000313" key="6">
    <source>
        <dbReference type="Proteomes" id="UP001642540"/>
    </source>
</evidence>
<protein>
    <recommendedName>
        <fullName evidence="3">RNA polymerase II-associated factor 1 homolog</fullName>
    </recommendedName>
</protein>
<dbReference type="InterPro" id="IPR007133">
    <property type="entry name" value="RNA_pol_II-assoc_Paf1"/>
</dbReference>
<evidence type="ECO:0000256" key="2">
    <source>
        <dbReference type="ARBA" id="ARBA00007560"/>
    </source>
</evidence>
<gene>
    <name evidence="5" type="ORF">ODALV1_LOCUS11365</name>
</gene>
<organism evidence="5 6">
    <name type="scientific">Orchesella dallaii</name>
    <dbReference type="NCBI Taxonomy" id="48710"/>
    <lineage>
        <taxon>Eukaryota</taxon>
        <taxon>Metazoa</taxon>
        <taxon>Ecdysozoa</taxon>
        <taxon>Arthropoda</taxon>
        <taxon>Hexapoda</taxon>
        <taxon>Collembola</taxon>
        <taxon>Entomobryomorpha</taxon>
        <taxon>Entomobryoidea</taxon>
        <taxon>Orchesellidae</taxon>
        <taxon>Orchesellinae</taxon>
        <taxon>Orchesella</taxon>
    </lineage>
</organism>
<keyword evidence="6" id="KW-1185">Reference proteome</keyword>
<dbReference type="EMBL" id="CAXLJM020000034">
    <property type="protein sequence ID" value="CAL8103155.1"/>
    <property type="molecule type" value="Genomic_DNA"/>
</dbReference>
<sequence>MYNPGKNQRIKDSTDFDDIVMSFRSRLPPTSRSRSLPAIAYGFHGPPDLELGRKKQDFLIKPKYQNKLPDIPCDPKHIVLPANPKDFELTGRELNVIYTQFTGFYCGARLDLVGSALKKKPSAKSVADGSLLHHADRFLLEDDHVKEKHDQIKRSMAHKRRVTWLRRPEYMTSGTSKFNLPTGEKLEFRVHKAINKKFKDDAEWGNMGNFCDRTARVKGIEDTFEAVGSTIFKHPSKANVYAEEVIPVFPDFDLAQHVFFEIVFDTSPSECANIGTISEDQMKEALLSVLQNTEDEADVERIGYFVPKRIDENDSKPSDADNALGKEYLLARDYTLKFKHSKDIARIFDTYAFIEKDGQCTYRAISNKVNLNRSIKTEAQSLVRNTKLYVKYKEIPDSSEDLLPQPAESELCFNGRKYQTRMGGIKPKLESDSSIPIKDDNHDTVLMENAKNPVKTEIDNSESQFLQNNISQPGLTSLIRVNDEPDDDVVIKEETVEPK</sequence>
<comment type="caution">
    <text evidence="5">The sequence shown here is derived from an EMBL/GenBank/DDBJ whole genome shotgun (WGS) entry which is preliminary data.</text>
</comment>
<keyword evidence="4" id="KW-0539">Nucleus</keyword>